<dbReference type="FunFam" id="3.40.50.300:FF:001025">
    <property type="entry name" value="ATPase family, AAA domain-containing 2B"/>
    <property type="match status" value="1"/>
</dbReference>
<dbReference type="Pfam" id="PF00004">
    <property type="entry name" value="AAA"/>
    <property type="match status" value="1"/>
</dbReference>
<evidence type="ECO:0000256" key="6">
    <source>
        <dbReference type="ARBA" id="ARBA00023128"/>
    </source>
</evidence>
<keyword evidence="2" id="KW-0547">Nucleotide-binding</keyword>
<keyword evidence="6" id="KW-0496">Mitochondrion</keyword>
<dbReference type="GO" id="GO:0005524">
    <property type="term" value="F:ATP binding"/>
    <property type="evidence" value="ECO:0007669"/>
    <property type="project" value="UniProtKB-KW"/>
</dbReference>
<evidence type="ECO:0000256" key="1">
    <source>
        <dbReference type="ARBA" id="ARBA00004572"/>
    </source>
</evidence>
<dbReference type="AlphaFoldDB" id="A0A3L6RWH5"/>
<dbReference type="InterPro" id="IPR003960">
    <property type="entry name" value="ATPase_AAA_CS"/>
</dbReference>
<keyword evidence="3" id="KW-0472">Membrane</keyword>
<dbReference type="EMBL" id="PQIB02000007">
    <property type="protein sequence ID" value="RLN09443.1"/>
    <property type="molecule type" value="Genomic_DNA"/>
</dbReference>
<dbReference type="InterPro" id="IPR041569">
    <property type="entry name" value="AAA_lid_3"/>
</dbReference>
<dbReference type="InterPro" id="IPR051701">
    <property type="entry name" value="Mito_OM_Translocase_MSP1"/>
</dbReference>
<keyword evidence="5" id="KW-0175">Coiled coil</keyword>
<dbReference type="PROSITE" id="PS00674">
    <property type="entry name" value="AAA"/>
    <property type="match status" value="1"/>
</dbReference>
<comment type="subcellular location">
    <subcellularLocation>
        <location evidence="1">Mitochondrion outer membrane</location>
        <topology evidence="1">Single-pass membrane protein</topology>
    </subcellularLocation>
</comment>
<evidence type="ECO:0000256" key="7">
    <source>
        <dbReference type="SAM" id="MobiDB-lite"/>
    </source>
</evidence>
<dbReference type="InterPro" id="IPR003959">
    <property type="entry name" value="ATPase_AAA_core"/>
</dbReference>
<evidence type="ECO:0000313" key="9">
    <source>
        <dbReference type="EMBL" id="RLN09443.1"/>
    </source>
</evidence>
<accession>A0A3L6RWH5</accession>
<evidence type="ECO:0000256" key="2">
    <source>
        <dbReference type="ARBA" id="ARBA00022741"/>
    </source>
</evidence>
<dbReference type="PANTHER" id="PTHR45644:SF56">
    <property type="entry name" value="AAA ATPASE, PUTATIVE (AFU_ORTHOLOGUE AFUA_2G12920)-RELATED"/>
    <property type="match status" value="1"/>
</dbReference>
<feature type="compositionally biased region" description="Acidic residues" evidence="7">
    <location>
        <begin position="229"/>
        <end position="259"/>
    </location>
</feature>
<dbReference type="InterPro" id="IPR027417">
    <property type="entry name" value="P-loop_NTPase"/>
</dbReference>
<dbReference type="Gene3D" id="3.40.50.300">
    <property type="entry name" value="P-loop containing nucleotide triphosphate hydrolases"/>
    <property type="match status" value="1"/>
</dbReference>
<name>A0A3L6RWH5_PANMI</name>
<reference evidence="10" key="1">
    <citation type="journal article" date="2019" name="Nat. Commun.">
        <title>The genome of broomcorn millet.</title>
        <authorList>
            <person name="Zou C."/>
            <person name="Miki D."/>
            <person name="Li D."/>
            <person name="Tang Q."/>
            <person name="Xiao L."/>
            <person name="Rajput S."/>
            <person name="Deng P."/>
            <person name="Jia W."/>
            <person name="Huang R."/>
            <person name="Zhang M."/>
            <person name="Sun Y."/>
            <person name="Hu J."/>
            <person name="Fu X."/>
            <person name="Schnable P.S."/>
            <person name="Li F."/>
            <person name="Zhang H."/>
            <person name="Feng B."/>
            <person name="Zhu X."/>
            <person name="Liu R."/>
            <person name="Schnable J.C."/>
            <person name="Zhu J.-K."/>
            <person name="Zhang H."/>
        </authorList>
    </citation>
    <scope>NUCLEOTIDE SEQUENCE [LARGE SCALE GENOMIC DNA]</scope>
</reference>
<dbReference type="GO" id="GO:0005741">
    <property type="term" value="C:mitochondrial outer membrane"/>
    <property type="evidence" value="ECO:0007669"/>
    <property type="project" value="UniProtKB-SubCell"/>
</dbReference>
<dbReference type="InterPro" id="IPR003593">
    <property type="entry name" value="AAA+_ATPase"/>
</dbReference>
<dbReference type="STRING" id="4540.A0A3L6RWH5"/>
<evidence type="ECO:0000259" key="8">
    <source>
        <dbReference type="SMART" id="SM00382"/>
    </source>
</evidence>
<keyword evidence="4" id="KW-0067">ATP-binding</keyword>
<sequence>MYHAMRLRCLLMHPPLWSNSSSLGISASGISGGCFVRRFSAVGAPRPHGPSRRLCRFYSSKGGVGNAEARGASAASSAAGSSGRCIEQEHARLGERDQQEWLSGERFLTGCKRRESPFLTRRERFRSEFLRRVVPWEKGTLSWQNFPYYVNENARQLLSECVASHLRHKGVTSEYGSRLESSGGRILLQSSPGTELYRERFVRALAHELRVPLLVLDSSVLAPYDYGEDYSESEAEDEHAESEDEGSESEMEDEGDEDWTSNNEKSGDRVKYVGDPAVSEADQRIILGKIPTQDGSRNAYTFISGRALSNGQRGEVYEINGDQVAVIFDPPTPTEKSHDHNEDITSKEENAKPTIYWVDAQDIAHDHDTESDDWHIALEALCEVLPSLEPIIVYFPDSSQWLSSAVSKSERREFVQRVEEMFDRLTGPVVLICGQNIMAAAPKDKEHPALMFHNLSRLSSLPSPLKRLVGGLKGQKYSRSSDISKLFTNSLTVPLPEEDEQLRVFNNQIEEDRKIIISRHNLVKLHKVLEEHDLSCVELLHVKSDGVILTKQKAEKVVGWARSHYLSSTTLPSIKGDRLIIPRESLDIAIERLKEQGITTKKSSQNLKVLAKDEYERNFISAVVPPNEIGVKFDDIGALEDVKRTLDELVTLPMRRPELFSHGNLLRPCKGVLLFGPPGTGKTLLAKALATEAGANFISITGSTLTSKWFGDAEKLTKALFSFASRLAPVIIFVDEVDSLLGARGGGFEHEATRRMRNEFMAAWDGLRSKESQRILILGATNRPFDLDDAVIRRLPRRIYVDLPDAQNRLKILKILLAKEKLESDFKFDELANATEGYSGSDLKNLCVAAAYRPVHELLEEEKKGGASNESSYLRPLKLDDFIQAKAKVSPSVSYDATSMNELRKWNEQYGEGGSRAKSPFGFGN</sequence>
<evidence type="ECO:0000313" key="10">
    <source>
        <dbReference type="Proteomes" id="UP000275267"/>
    </source>
</evidence>
<evidence type="ECO:0000256" key="5">
    <source>
        <dbReference type="ARBA" id="ARBA00023054"/>
    </source>
</evidence>
<feature type="domain" description="AAA+ ATPase" evidence="8">
    <location>
        <begin position="668"/>
        <end position="805"/>
    </location>
</feature>
<feature type="region of interest" description="Disordered" evidence="7">
    <location>
        <begin position="229"/>
        <end position="270"/>
    </location>
</feature>
<keyword evidence="10" id="KW-1185">Reference proteome</keyword>
<proteinExistence type="predicted"/>
<evidence type="ECO:0000256" key="4">
    <source>
        <dbReference type="ARBA" id="ARBA00022840"/>
    </source>
</evidence>
<dbReference type="Pfam" id="PF17862">
    <property type="entry name" value="AAA_lid_3"/>
    <property type="match status" value="1"/>
</dbReference>
<dbReference type="PANTHER" id="PTHR45644">
    <property type="entry name" value="AAA ATPASE, PUTATIVE (AFU_ORTHOLOGUE AFUA_2G12920)-RELATED-RELATED"/>
    <property type="match status" value="1"/>
</dbReference>
<dbReference type="GO" id="GO:0016887">
    <property type="term" value="F:ATP hydrolysis activity"/>
    <property type="evidence" value="ECO:0007669"/>
    <property type="project" value="InterPro"/>
</dbReference>
<dbReference type="SMART" id="SM00382">
    <property type="entry name" value="AAA"/>
    <property type="match status" value="1"/>
</dbReference>
<organism evidence="9 10">
    <name type="scientific">Panicum miliaceum</name>
    <name type="common">Proso millet</name>
    <name type="synonym">Broomcorn millet</name>
    <dbReference type="NCBI Taxonomy" id="4540"/>
    <lineage>
        <taxon>Eukaryota</taxon>
        <taxon>Viridiplantae</taxon>
        <taxon>Streptophyta</taxon>
        <taxon>Embryophyta</taxon>
        <taxon>Tracheophyta</taxon>
        <taxon>Spermatophyta</taxon>
        <taxon>Magnoliopsida</taxon>
        <taxon>Liliopsida</taxon>
        <taxon>Poales</taxon>
        <taxon>Poaceae</taxon>
        <taxon>PACMAD clade</taxon>
        <taxon>Panicoideae</taxon>
        <taxon>Panicodae</taxon>
        <taxon>Paniceae</taxon>
        <taxon>Panicinae</taxon>
        <taxon>Panicum</taxon>
        <taxon>Panicum sect. Panicum</taxon>
    </lineage>
</organism>
<dbReference type="Gene3D" id="1.10.8.60">
    <property type="match status" value="1"/>
</dbReference>
<dbReference type="OrthoDB" id="10254455at2759"/>
<keyword evidence="3" id="KW-1000">Mitochondrion outer membrane</keyword>
<dbReference type="InterPro" id="IPR056653">
    <property type="entry name" value="DUF7751"/>
</dbReference>
<dbReference type="Proteomes" id="UP000275267">
    <property type="component" value="Unassembled WGS sequence"/>
</dbReference>
<protein>
    <recommendedName>
        <fullName evidence="8">AAA+ ATPase domain-containing protein</fullName>
    </recommendedName>
</protein>
<evidence type="ECO:0000256" key="3">
    <source>
        <dbReference type="ARBA" id="ARBA00022787"/>
    </source>
</evidence>
<gene>
    <name evidence="9" type="ORF">C2845_PM11G27050</name>
</gene>
<dbReference type="PROSITE" id="PS51257">
    <property type="entry name" value="PROKAR_LIPOPROTEIN"/>
    <property type="match status" value="1"/>
</dbReference>
<comment type="caution">
    <text evidence="9">The sequence shown here is derived from an EMBL/GenBank/DDBJ whole genome shotgun (WGS) entry which is preliminary data.</text>
</comment>
<dbReference type="SUPFAM" id="SSF52540">
    <property type="entry name" value="P-loop containing nucleoside triphosphate hydrolases"/>
    <property type="match status" value="1"/>
</dbReference>
<dbReference type="Pfam" id="PF24933">
    <property type="entry name" value="DUF7751"/>
    <property type="match status" value="1"/>
</dbReference>